<dbReference type="Gene3D" id="1.25.40.10">
    <property type="entry name" value="Tetratricopeptide repeat domain"/>
    <property type="match status" value="2"/>
</dbReference>
<dbReference type="OrthoDB" id="9990610at2759"/>
<accession>A0A812VIC1</accession>
<evidence type="ECO:0008006" key="5">
    <source>
        <dbReference type="Google" id="ProtNLM"/>
    </source>
</evidence>
<name>A0A812VIC1_SYMPI</name>
<evidence type="ECO:0000256" key="1">
    <source>
        <dbReference type="ARBA" id="ARBA00022737"/>
    </source>
</evidence>
<dbReference type="InterPro" id="IPR002885">
    <property type="entry name" value="PPR_rpt"/>
</dbReference>
<evidence type="ECO:0000313" key="3">
    <source>
        <dbReference type="EMBL" id="CAE7622178.1"/>
    </source>
</evidence>
<keyword evidence="1" id="KW-0677">Repeat</keyword>
<dbReference type="Pfam" id="PF13041">
    <property type="entry name" value="PPR_2"/>
    <property type="match status" value="3"/>
</dbReference>
<organism evidence="3 4">
    <name type="scientific">Symbiodinium pilosum</name>
    <name type="common">Dinoflagellate</name>
    <dbReference type="NCBI Taxonomy" id="2952"/>
    <lineage>
        <taxon>Eukaryota</taxon>
        <taxon>Sar</taxon>
        <taxon>Alveolata</taxon>
        <taxon>Dinophyceae</taxon>
        <taxon>Suessiales</taxon>
        <taxon>Symbiodiniaceae</taxon>
        <taxon>Symbiodinium</taxon>
    </lineage>
</organism>
<dbReference type="InterPro" id="IPR011990">
    <property type="entry name" value="TPR-like_helical_dom_sf"/>
</dbReference>
<feature type="repeat" description="PPR" evidence="2">
    <location>
        <begin position="172"/>
        <end position="206"/>
    </location>
</feature>
<dbReference type="PROSITE" id="PS51375">
    <property type="entry name" value="PPR"/>
    <property type="match status" value="2"/>
</dbReference>
<evidence type="ECO:0000256" key="2">
    <source>
        <dbReference type="PROSITE-ProRule" id="PRU00708"/>
    </source>
</evidence>
<dbReference type="PANTHER" id="PTHR47447:SF17">
    <property type="entry name" value="OS12G0638900 PROTEIN"/>
    <property type="match status" value="1"/>
</dbReference>
<sequence length="570" mass="62317">MGMVMSTVSKKRLWQVALELIPHFKESSVEADVIAYNVGISSCERAQSWSKAVELLQVMNEQGLAPDEVTFNTLMAACGKLWASALSFLEGATVTPGLSASTYTFNSCLGACERCWQWRVAGSLFDEMGIGSVEPDVYSFTSAINACRGKAWSWLAACEFLEKMTAQTAVPNEITYSSLMQACSAGSQWQYALHCFNVMQAQSVAPGAITYNIAIRACADGADSYAALLAALEARQEIERSAEQGPCGRALPRPVSPPAYVPCPASTTSLDSSETCEMITDLLEEFTERIQSFFLALMGFNHPHIERLQAALDQQVKALGQGLMKAMELKDAFWTLRRAVSESQWWNKLKKCQRQSKERATMAAEEASKRQEALEVSAMARQQAARAHAVAAKQVNSGPEAAVVVCFGRWSKLAELRQSRTLMAAFAQGRHVRASSASLLQSVFLHWQQASSSSARERALGAESKAAVKAAAVQVQRAKAALQTVISATDRQTLSTVWKCLGGWQVLTLRSCQRRWKERAVATELVVHQEGALRQRLMHALGRRCGEGNVQNIMKVGRNTLGQDPVIGTT</sequence>
<reference evidence="3" key="1">
    <citation type="submission" date="2021-02" db="EMBL/GenBank/DDBJ databases">
        <authorList>
            <person name="Dougan E. K."/>
            <person name="Rhodes N."/>
            <person name="Thang M."/>
            <person name="Chan C."/>
        </authorList>
    </citation>
    <scope>NUCLEOTIDE SEQUENCE</scope>
</reference>
<protein>
    <recommendedName>
        <fullName evidence="5">Pentatricopeptide repeat-containing protein, chloroplastic</fullName>
    </recommendedName>
</protein>
<gene>
    <name evidence="3" type="ORF">SPIL2461_LOCUS16295</name>
</gene>
<dbReference type="PANTHER" id="PTHR47447">
    <property type="entry name" value="OS03G0856100 PROTEIN"/>
    <property type="match status" value="1"/>
</dbReference>
<feature type="repeat" description="PPR" evidence="2">
    <location>
        <begin position="32"/>
        <end position="66"/>
    </location>
</feature>
<dbReference type="NCBIfam" id="TIGR00756">
    <property type="entry name" value="PPR"/>
    <property type="match status" value="1"/>
</dbReference>
<proteinExistence type="predicted"/>
<dbReference type="EMBL" id="CAJNIZ010042225">
    <property type="protein sequence ID" value="CAE7622178.1"/>
    <property type="molecule type" value="Genomic_DNA"/>
</dbReference>
<dbReference type="Proteomes" id="UP000649617">
    <property type="component" value="Unassembled WGS sequence"/>
</dbReference>
<keyword evidence="4" id="KW-1185">Reference proteome</keyword>
<comment type="caution">
    <text evidence="3">The sequence shown here is derived from an EMBL/GenBank/DDBJ whole genome shotgun (WGS) entry which is preliminary data.</text>
</comment>
<dbReference type="AlphaFoldDB" id="A0A812VIC1"/>
<evidence type="ECO:0000313" key="4">
    <source>
        <dbReference type="Proteomes" id="UP000649617"/>
    </source>
</evidence>